<keyword evidence="2" id="KW-0812">Transmembrane</keyword>
<evidence type="ECO:0000313" key="3">
    <source>
        <dbReference type="EMBL" id="KAK2027161.1"/>
    </source>
</evidence>
<dbReference type="Proteomes" id="UP001232148">
    <property type="component" value="Unassembled WGS sequence"/>
</dbReference>
<gene>
    <name evidence="3" type="ORF">LX32DRAFT_729599</name>
</gene>
<accession>A0AAD9LYI0</accession>
<proteinExistence type="predicted"/>
<dbReference type="EMBL" id="MU842900">
    <property type="protein sequence ID" value="KAK2027161.1"/>
    <property type="molecule type" value="Genomic_DNA"/>
</dbReference>
<sequence length="222" mass="24631">MAYFWAHRERARLVAYERINLIKWKSTTSPSESWERQAMRENIKKVKSFVYKHPVVVITIIIGTLPLVLSTSNRHTKTNLGTSLADPNLESRHNGQAIFQEDRLFQVKELVPSFTLHSEGDRGTHMHAGSSSKTPGGRSAPSNTLPVNRSWQHRPLDRCQTATGGSGSYCVGRWLTEPSWQEPFNTIAEVPAAGSEAGQGGGCQGSSACATSRTQKQQQQQR</sequence>
<feature type="region of interest" description="Disordered" evidence="1">
    <location>
        <begin position="193"/>
        <end position="222"/>
    </location>
</feature>
<organism evidence="3 4">
    <name type="scientific">Colletotrichum zoysiae</name>
    <dbReference type="NCBI Taxonomy" id="1216348"/>
    <lineage>
        <taxon>Eukaryota</taxon>
        <taxon>Fungi</taxon>
        <taxon>Dikarya</taxon>
        <taxon>Ascomycota</taxon>
        <taxon>Pezizomycotina</taxon>
        <taxon>Sordariomycetes</taxon>
        <taxon>Hypocreomycetidae</taxon>
        <taxon>Glomerellales</taxon>
        <taxon>Glomerellaceae</taxon>
        <taxon>Colletotrichum</taxon>
        <taxon>Colletotrichum graminicola species complex</taxon>
    </lineage>
</organism>
<name>A0AAD9LYI0_9PEZI</name>
<feature type="compositionally biased region" description="Polar residues" evidence="1">
    <location>
        <begin position="129"/>
        <end position="150"/>
    </location>
</feature>
<protein>
    <submittedName>
        <fullName evidence="3">Uncharacterized protein</fullName>
    </submittedName>
</protein>
<evidence type="ECO:0000256" key="2">
    <source>
        <dbReference type="SAM" id="Phobius"/>
    </source>
</evidence>
<evidence type="ECO:0000313" key="4">
    <source>
        <dbReference type="Proteomes" id="UP001232148"/>
    </source>
</evidence>
<feature type="compositionally biased region" description="Low complexity" evidence="1">
    <location>
        <begin position="205"/>
        <end position="222"/>
    </location>
</feature>
<reference evidence="3" key="1">
    <citation type="submission" date="2021-06" db="EMBL/GenBank/DDBJ databases">
        <title>Comparative genomics, transcriptomics and evolutionary studies reveal genomic signatures of adaptation to plant cell wall in hemibiotrophic fungi.</title>
        <authorList>
            <consortium name="DOE Joint Genome Institute"/>
            <person name="Baroncelli R."/>
            <person name="Diaz J.F."/>
            <person name="Benocci T."/>
            <person name="Peng M."/>
            <person name="Battaglia E."/>
            <person name="Haridas S."/>
            <person name="Andreopoulos W."/>
            <person name="Labutti K."/>
            <person name="Pangilinan J."/>
            <person name="Floch G.L."/>
            <person name="Makela M.R."/>
            <person name="Henrissat B."/>
            <person name="Grigoriev I.V."/>
            <person name="Crouch J.A."/>
            <person name="De Vries R.P."/>
            <person name="Sukno S.A."/>
            <person name="Thon M.R."/>
        </authorList>
    </citation>
    <scope>NUCLEOTIDE SEQUENCE</scope>
    <source>
        <strain evidence="3">MAFF235873</strain>
    </source>
</reference>
<dbReference type="AlphaFoldDB" id="A0AAD9LYI0"/>
<comment type="caution">
    <text evidence="3">The sequence shown here is derived from an EMBL/GenBank/DDBJ whole genome shotgun (WGS) entry which is preliminary data.</text>
</comment>
<keyword evidence="2" id="KW-0472">Membrane</keyword>
<feature type="transmembrane region" description="Helical" evidence="2">
    <location>
        <begin position="49"/>
        <end position="69"/>
    </location>
</feature>
<keyword evidence="4" id="KW-1185">Reference proteome</keyword>
<evidence type="ECO:0000256" key="1">
    <source>
        <dbReference type="SAM" id="MobiDB-lite"/>
    </source>
</evidence>
<keyword evidence="2" id="KW-1133">Transmembrane helix</keyword>
<feature type="region of interest" description="Disordered" evidence="1">
    <location>
        <begin position="116"/>
        <end position="154"/>
    </location>
</feature>